<feature type="region of interest" description="Disordered" evidence="4">
    <location>
        <begin position="792"/>
        <end position="820"/>
    </location>
</feature>
<feature type="compositionally biased region" description="Low complexity" evidence="4">
    <location>
        <begin position="153"/>
        <end position="164"/>
    </location>
</feature>
<feature type="region of interest" description="Disordered" evidence="4">
    <location>
        <begin position="3080"/>
        <end position="3114"/>
    </location>
</feature>
<feature type="region of interest" description="Disordered" evidence="4">
    <location>
        <begin position="304"/>
        <end position="329"/>
    </location>
</feature>
<feature type="compositionally biased region" description="Polar residues" evidence="4">
    <location>
        <begin position="2887"/>
        <end position="2908"/>
    </location>
</feature>
<reference evidence="6" key="1">
    <citation type="submission" date="2022-06" db="EMBL/GenBank/DDBJ databases">
        <authorList>
            <person name="Andreotti S."/>
            <person name="Wyler E."/>
        </authorList>
    </citation>
    <scope>NUCLEOTIDE SEQUENCE</scope>
</reference>
<feature type="region of interest" description="Disordered" evidence="4">
    <location>
        <begin position="1066"/>
        <end position="1129"/>
    </location>
</feature>
<feature type="compositionally biased region" description="Polar residues" evidence="4">
    <location>
        <begin position="352"/>
        <end position="364"/>
    </location>
</feature>
<dbReference type="InterPro" id="IPR040972">
    <property type="entry name" value="ALMS_repeat"/>
</dbReference>
<evidence type="ECO:0000259" key="5">
    <source>
        <dbReference type="Pfam" id="PF15309"/>
    </source>
</evidence>
<comment type="subcellular location">
    <subcellularLocation>
        <location evidence="1">Cytoplasm</location>
        <location evidence="1">Cytoskeleton</location>
        <location evidence="1">Microtubule organizing center</location>
        <location evidence="1">Centrosome</location>
    </subcellularLocation>
</comment>
<evidence type="ECO:0000256" key="1">
    <source>
        <dbReference type="ARBA" id="ARBA00004300"/>
    </source>
</evidence>
<dbReference type="Proteomes" id="UP001152836">
    <property type="component" value="Unassembled WGS sequence"/>
</dbReference>
<feature type="region of interest" description="Disordered" evidence="4">
    <location>
        <begin position="1674"/>
        <end position="1730"/>
    </location>
</feature>
<evidence type="ECO:0000313" key="7">
    <source>
        <dbReference type="Proteomes" id="UP001152836"/>
    </source>
</evidence>
<sequence length="3828" mass="421901">MEPEDLPWPGELEEEQEEEEAAAAGEEEEKKAAAAETEDAAREEDIDFFEEDGPEVDLDFGSGLQPRESTDDEEDEMAQAWLQAHPAHAGRAFSPPPPPRHLYAPVERLGDTEASSSLSLLLELWILQLRWFQTPHLERAEPWHHLTQERDSSQTGDTSQTGTDVTLEGRKVTDFPSLEEGELSRSERPATEPKLNLLCSPLLVIQDNFAAPDLPLLTCLPQDQEFESDSLFQQSELEFAPLRGIPDKSEDTEWLARPSEVSEALLQATSETSSDIVNSCLSISQHPLTGSTTFGSQRSLFLSEQGNNGEHEPPNAFDEPKSPNNPDHYDALLSYISWQTEKDTQRPDKDQMSTSTLSDISDGSVTARRKNSFSSVCSHAQSWEQEALQQTDACLASKDQASFPCENPPPSKMSYCFLRCMMERGKGSSFTSVNHLEDVCLGTPPAEDEVRPKTDSFEGFEENEDKQKEFSPFLKQKDIRDVWPSSQVHAKSPEIKYIGSVAVPDSHEQVSEAHVLSRGLELSKLEASGGPLSTVKSNLDDTSGQLYFQEERNQKAASTFGEKNVDATENVAFEAVIASIEPSKQESPISEIQTDISKPLADDSQEREPPRPDLSPLNYNDENSFMDKLKHPKYQSTPGVFEPAASKPLLHKEDDGGSSLSRDPDLKPPPNAPQNILSKPLSVIPEHKSSPLSEKAYSRAVGLGETQSPSFQFDINNLDLTEKVGSSNISFAMKQTFEEVAGCSDYNLEVLQGKAESSMVTLHGDTDYSSLYRTADVHSERVAELQREVDHSDLGVSQTFPSPLPSFVPQEPTSEPKYPSPSLRMLRVSPDSLPAALTAGVVPEGRLSEEASKASSRLRLATQNPGASPVVPTSYSQREKPNILHQDGYQIGQKLTDLAFPGQADQKNGLSTMTSTSYSQREKAGGFYQQVLTGSHLPEDFMKTSAAVRAAGQKFEGPTVFYQQELPKSHLSEESMRGSALPGPAAQNIGITALPSPPSHGEKSHILYHQAFPESYLSHQAWNDPASVDQKTGASLVSPTYSHNVKPGGFLQELPDKHFTDETRKVLSAPRPAGQKPEMSTAHSSSHSKGVRPAVFYPHPLSEPLSVSAVSGPAEKTRSPTVTSASQPHKETAKAFFQQTLSDTHLTEEAVPVSVIPGRGDQKTSVPSELPVSYSLRAKNLPEDAFKASSVSKPSGISAITSASYLYKDRPNISYQQKFPDSHLTEGAQVSGTTGSVDQKIGTAVSMPSTSYSQKERPGVFYQQGLPGPVSEEALQAPATTRPVDRNITMPAATSTPSLQREKPWILYHEALPGGHLPGESLKVSAVLGPPEQNTGAPAVSPGSFLPGEESIIFYQPGLPGNPLSAESFKAPGVSGLTEQKTSTPAGPSGSHPMGEKTIIFYQQALPHDHLPKDALDVLTSPGPVTLRTGEPPVHSTPYSFGEKPIVFYQQVLSDDQQTKKDQKVSDVSVPADQKTGLPLVTPSSYSNLELPGRPLTEDTGKVSVVPGPADQRSALPTVPSTSHSYVERPTVSYQQEFPDFPGRSEKGLEVLRGAEVPVVPSAPYHREAASGSYQQELPDLTEEALLVLGVSGVGPSIPHSKDETPLVSYQQELPDLTEISGSTDQKIEAQIVSHLGRERPGGFHQEDKTVLSAGEDAVGTFADPGPFVQKVEKSTEPSTYYPQAESSASSPQELPASHLTEESLKVSTGSVPAAQLPGTPTGPSSSYFHREKFNDVYPKAPPDHVLTENSLKASTVPGLPDQNRPAVSSGPHSHKEKHKISTSDLLGDQKPELSTVTHRSFLHREKPAVSSVIGPDDQKTPLPTAFHGSCPQKVKPLGLVQKQLLDRDQSEDIPKISTVCDPTAVNTGVPVPLSGSLSHREKVDTSCGYPQELPDRQLTEDALKVSICLGQAEQTSGLPTVTPSSYSHSEKHQLVSENVQKLIDNLNYPESCSLIANDMPLNSQIDDEVIICKPESSGFGDVGYEEIRDTDHGSKTLKEIRTLLMEAENIALKRCNFPAPLVPFRDVSDVSFIQSKKVVCFKEPSVTDVCTQREPFTEEFPHIECTQKDMGTQTNLRCQSGVENWEFVSSATIRSPLQDARGTARVAFDGTFRQYEAARSVMRSEAEGCGTGIGSKIIIPMMTIIKSDSSSDVSDGCCSWDSNLPESLESVSDVFLNFFPYTAPKTSMTESPEEEWLSESEDGRGSVDSLAAHVKYLLQCESSLNHAKQILKNAEEEECRVRAQAWNLKFNLGHDYGYSISQLNEDDRRKVEEIKAKLFGHGRTAHVSEGLRSPRGIGRVPEAVCSHIVIESHEKGCFRTVTAEQPRPDSRRCVFRSFEPSDLTRGRWSPSSWRGRHINLSRSIDQSNTRFKVWNSFQLQSHPPFQKLAPEDIRISQGVGMPFHTNVDPRPLGLAEPTCVPAKEMDCPSSSPTLPPESMKEFTTSISFSHGHSKCISDSSVFKVGVTEGSQGTGPSLGVFKPRIPQEQISPRDVKQKTSPPSSLKRHSHSPVTILAEGSRQRQKLPDDFEHFHQKQKPLERSDFKASHSEPSVSLNYSGVKGVQFSGKDTIIRPDKSSTLEVKEKSVAITPGLPSCIFLEQRELFEQSHSPHTGYQMREYSSSSCPDIASCIFLEQRELFEQSKAPQVDHEARGDLSFFPKCQDYIAADLPSRDFLDPQQCEPPNVDDHMGQQQFPPSHGQDWVVGKIQHIPQSQFSNTIRVEAKVSNLVSQSPPDYCTAASTPPSSRKALSCVRITLCPKTSSKVDSGTLDERFHSLDPASKTRINSECNFDLRTIPSRSLEPTSKLLTCKPVAKDQECLGFLGPGSPLDLQVAQSSLPDSKTISEDLETKPPQNSQIVISRQTQVNISDLEEYSKPEGTPVSADGSQEQNKATLPTSSAKLSSDAVTQITTESPEKTTFSSEIFINVDHGQEVQDPTAPKLPKLASSSSLQQITSSHGKDAQPVLLPYKPSGSAKMYYVPQLKTVPSHLDSKSDTTVESSHSGSNDAIAPDFPPQVLGTRDDDLSGTVNIKHTEGIYSKRAVSKMKIPPRNGNAGMCPAPSLCDPEIGSRGACVLAARQAPQQPSSISSSSDTTEEDRKTENLPGAKSIKQKEEIRVKRAIPQGLCTEKEGSLKIDISESECHSAFENTTHSVFRSAKFYFHHPVHLPHEQDVCHESLGRSVFMQHSWKDFFHHHSEHSCLPPPGPSADKTKMDYTRIKSLSINLNLGDNEKMHTLKNQARDPKGKRQTNDQHKDQKATPELTSKCTLSLNELWNKYQERQKQQKSPGVCDKKELSLVERLDRLAKLLQNPITHSLQASESTQDDSRGGRGARGWAGRRQHQQRAKLQRKRRESLERGQNTGDFRKSRVLSHRGRKSSQIKIEQLKLDKYILRRRPDFNYTSNTSSDSRPSEESEFLTDSANIFSSTASPVDSDVLTLTDRDVTLNERSSSISTIDTARLVQAFGQERLHLSPRRIKLYSSVTNQQRRYLEKRCKHSWGAPSTGCPQMTSEHTRRRHIQVANPISSDSISSAGSFLTLDSTLNDEGNVHMLNKGVQAGNLEIVTGAKKYTRDVGVTFPTPSSSEARLEEDSDITSWSEETTKERKFLTSYLRDRNLRKIKPNSCEGVSWFVPVENKKSGSKKENLPKTYSPGISWFEPVTKTKPWREPLREQNWQERCLSSRGGPGPGGDGGRVPPRPFVRATLQEALQLHRPDFISRSGERIKRLKLLVQERKLQSLFQSEREALFNTVPPLPRRVLLAVQKSKPIGKKEMIQRTKRVYEQLPEVKKKREEEKRKSEYKSYRLRAQHYKTRVTNQVLGRKVPWN</sequence>
<dbReference type="PANTHER" id="PTHR21553:SF22">
    <property type="entry name" value="CENTROSOME-ASSOCIATED PROTEIN ALMS1"/>
    <property type="match status" value="1"/>
</dbReference>
<feature type="compositionally biased region" description="Basic residues" evidence="4">
    <location>
        <begin position="3339"/>
        <end position="3355"/>
    </location>
</feature>
<feature type="region of interest" description="Disordered" evidence="4">
    <location>
        <begin position="3678"/>
        <end position="3697"/>
    </location>
</feature>
<accession>A0AAV0A156</accession>
<feature type="region of interest" description="Disordered" evidence="4">
    <location>
        <begin position="2837"/>
        <end position="2858"/>
    </location>
</feature>
<feature type="compositionally biased region" description="Basic and acidic residues" evidence="4">
    <location>
        <begin position="309"/>
        <end position="321"/>
    </location>
</feature>
<feature type="compositionally biased region" description="Polar residues" evidence="4">
    <location>
        <begin position="585"/>
        <end position="596"/>
    </location>
</feature>
<feature type="region of interest" description="Disordered" evidence="4">
    <location>
        <begin position="2877"/>
        <end position="2908"/>
    </location>
</feature>
<dbReference type="GO" id="GO:0005829">
    <property type="term" value="C:cytosol"/>
    <property type="evidence" value="ECO:0007669"/>
    <property type="project" value="TreeGrafter"/>
</dbReference>
<name>A0AAV0A156_PHORO</name>
<evidence type="ECO:0000313" key="6">
    <source>
        <dbReference type="EMBL" id="CAH7131047.1"/>
    </source>
</evidence>
<feature type="region of interest" description="Disordered" evidence="4">
    <location>
        <begin position="2936"/>
        <end position="2967"/>
    </location>
</feature>
<dbReference type="GO" id="GO:0046599">
    <property type="term" value="P:regulation of centriole replication"/>
    <property type="evidence" value="ECO:0007669"/>
    <property type="project" value="TreeGrafter"/>
</dbReference>
<keyword evidence="2" id="KW-0963">Cytoplasm</keyword>
<feature type="compositionally biased region" description="Polar residues" evidence="4">
    <location>
        <begin position="1377"/>
        <end position="1386"/>
    </location>
</feature>
<organism evidence="6 7">
    <name type="scientific">Phodopus roborovskii</name>
    <name type="common">Roborovski's desert hamster</name>
    <name type="synonym">Cricetulus roborovskii</name>
    <dbReference type="NCBI Taxonomy" id="109678"/>
    <lineage>
        <taxon>Eukaryota</taxon>
        <taxon>Metazoa</taxon>
        <taxon>Chordata</taxon>
        <taxon>Craniata</taxon>
        <taxon>Vertebrata</taxon>
        <taxon>Euteleostomi</taxon>
        <taxon>Mammalia</taxon>
        <taxon>Eutheria</taxon>
        <taxon>Euarchontoglires</taxon>
        <taxon>Glires</taxon>
        <taxon>Rodentia</taxon>
        <taxon>Myomorpha</taxon>
        <taxon>Muroidea</taxon>
        <taxon>Cricetidae</taxon>
        <taxon>Cricetinae</taxon>
        <taxon>Phodopus</taxon>
    </lineage>
</organism>
<feature type="region of interest" description="Disordered" evidence="4">
    <location>
        <begin position="3239"/>
        <end position="3265"/>
    </location>
</feature>
<feature type="region of interest" description="Disordered" evidence="4">
    <location>
        <begin position="1"/>
        <end position="99"/>
    </location>
</feature>
<feature type="region of interest" description="Disordered" evidence="4">
    <location>
        <begin position="583"/>
        <end position="690"/>
    </location>
</feature>
<dbReference type="GO" id="GO:0005814">
    <property type="term" value="C:centriole"/>
    <property type="evidence" value="ECO:0007669"/>
    <property type="project" value="TreeGrafter"/>
</dbReference>
<feature type="compositionally biased region" description="Low complexity" evidence="4">
    <location>
        <begin position="2941"/>
        <end position="2959"/>
    </location>
</feature>
<feature type="compositionally biased region" description="Basic and acidic residues" evidence="4">
    <location>
        <begin position="3239"/>
        <end position="3261"/>
    </location>
</feature>
<feature type="region of interest" description="Disordered" evidence="4">
    <location>
        <begin position="1373"/>
        <end position="1394"/>
    </location>
</feature>
<feature type="compositionally biased region" description="Acidic residues" evidence="4">
    <location>
        <begin position="36"/>
        <end position="58"/>
    </location>
</feature>
<proteinExistence type="predicted"/>
<dbReference type="InterPro" id="IPR029299">
    <property type="entry name" value="ALMS_motif"/>
</dbReference>
<feature type="domain" description="ALMS motif" evidence="5">
    <location>
        <begin position="3702"/>
        <end position="3824"/>
    </location>
</feature>
<comment type="caution">
    <text evidence="6">The sequence shown here is derived from an EMBL/GenBank/DDBJ whole genome shotgun (WGS) entry which is preliminary data.</text>
</comment>
<feature type="region of interest" description="Disordered" evidence="4">
    <location>
        <begin position="846"/>
        <end position="875"/>
    </location>
</feature>
<feature type="compositionally biased region" description="Basic residues" evidence="4">
    <location>
        <begin position="3370"/>
        <end position="3380"/>
    </location>
</feature>
<feature type="compositionally biased region" description="Polar residues" evidence="4">
    <location>
        <begin position="1677"/>
        <end position="1693"/>
    </location>
</feature>
<feature type="region of interest" description="Disordered" evidence="4">
    <location>
        <begin position="1458"/>
        <end position="1477"/>
    </location>
</feature>
<feature type="region of interest" description="Disordered" evidence="4">
    <location>
        <begin position="3318"/>
        <end position="3380"/>
    </location>
</feature>
<feature type="compositionally biased region" description="Basic and acidic residues" evidence="4">
    <location>
        <begin position="600"/>
        <end position="611"/>
    </location>
</feature>
<feature type="region of interest" description="Disordered" evidence="4">
    <location>
        <begin position="146"/>
        <end position="190"/>
    </location>
</feature>
<feature type="region of interest" description="Disordered" evidence="4">
    <location>
        <begin position="341"/>
        <end position="365"/>
    </location>
</feature>
<protein>
    <submittedName>
        <fullName evidence="6">Alms1 protein</fullName>
    </submittedName>
</protein>
<feature type="compositionally biased region" description="Basic and acidic residues" evidence="4">
    <location>
        <begin position="341"/>
        <end position="351"/>
    </location>
</feature>
<feature type="region of interest" description="Disordered" evidence="4">
    <location>
        <begin position="2472"/>
        <end position="2524"/>
    </location>
</feature>
<feature type="compositionally biased region" description="Polar residues" evidence="4">
    <location>
        <begin position="2999"/>
        <end position="3008"/>
    </location>
</feature>
<keyword evidence="3" id="KW-0206">Cytoskeleton</keyword>
<dbReference type="PANTHER" id="PTHR21553">
    <property type="entry name" value="ALMS1-RELATED"/>
    <property type="match status" value="1"/>
</dbReference>
<evidence type="ECO:0000256" key="2">
    <source>
        <dbReference type="ARBA" id="ARBA00022490"/>
    </source>
</evidence>
<evidence type="ECO:0000256" key="3">
    <source>
        <dbReference type="ARBA" id="ARBA00023212"/>
    </source>
</evidence>
<feature type="compositionally biased region" description="Acidic residues" evidence="4">
    <location>
        <begin position="1"/>
        <end position="27"/>
    </location>
</feature>
<dbReference type="Pfam" id="PF18727">
    <property type="entry name" value="ALMS_repeat"/>
    <property type="match status" value="12"/>
</dbReference>
<dbReference type="GO" id="GO:0005813">
    <property type="term" value="C:centrosome"/>
    <property type="evidence" value="ECO:0007669"/>
    <property type="project" value="UniProtKB-SubCell"/>
</dbReference>
<evidence type="ECO:0000256" key="4">
    <source>
        <dbReference type="SAM" id="MobiDB-lite"/>
    </source>
</evidence>
<feature type="region of interest" description="Disordered" evidence="4">
    <location>
        <begin position="1507"/>
        <end position="1527"/>
    </location>
</feature>
<dbReference type="Pfam" id="PF15309">
    <property type="entry name" value="ALMS_motif"/>
    <property type="match status" value="1"/>
</dbReference>
<feature type="region of interest" description="Disordered" evidence="4">
    <location>
        <begin position="1753"/>
        <end position="1783"/>
    </location>
</feature>
<keyword evidence="7" id="KW-1185">Reference proteome</keyword>
<dbReference type="GO" id="GO:0008017">
    <property type="term" value="F:microtubule binding"/>
    <property type="evidence" value="ECO:0007669"/>
    <property type="project" value="TreeGrafter"/>
</dbReference>
<dbReference type="EMBL" id="CALSGD010001555">
    <property type="protein sequence ID" value="CAH7131047.1"/>
    <property type="molecule type" value="Genomic_DNA"/>
</dbReference>
<feature type="region of interest" description="Disordered" evidence="4">
    <location>
        <begin position="2990"/>
        <end position="3029"/>
    </location>
</feature>
<feature type="compositionally biased region" description="Gly residues" evidence="4">
    <location>
        <begin position="3686"/>
        <end position="3695"/>
    </location>
</feature>
<gene>
    <name evidence="6" type="primary">Alms1</name>
    <name evidence="6" type="ORF">PHOROB_LOCUS14468</name>
</gene>
<feature type="compositionally biased region" description="Polar residues" evidence="4">
    <location>
        <begin position="861"/>
        <end position="875"/>
    </location>
</feature>